<evidence type="ECO:0000313" key="1">
    <source>
        <dbReference type="EMBL" id="BAM68857.1"/>
    </source>
</evidence>
<sequence length="463" mass="51991">MTAVWHREYEMWVNGEKFIDGTLGKQLRIQFDIYQSPAESFSTADFRIYNLSRETKITRGESVEFKAGYSGSIDTIFTGTVTNVLRERESADIATRLLCRSVATNENPSAAASYGQNSLVVDVLTDLARQWPAQLVIDRKQFDDSPKLISGYVVNGGIQYELDTLGRMYNFEWAHSNGQLIVTRTDKKRSTPMVEVSRYTGMEMMPEITNGPTRIGINVIKRLDPVIHLNSRIYVKSDYATFNTGNMYLQETEGDESVEGEYDVKTITYRGDNYGADWSMEIFALRNFEETAQTVPAGALVWGAKVTREFRNKTRDIASKLNLDPNWLMAVMAFETGESFSPSIRNIGGSSATGLIQFIESTARALGTTTLALSRMTAVQQLDWVAKYYKPDAPRIQNLGDCYMAVLWPKAIGVTSGTVLWRAGTPEYTANAGLDREHKGYITKADAVYRVNEAFKRGSRYAK</sequence>
<dbReference type="OrthoDB" id="9999at10239"/>
<keyword evidence="2" id="KW-1185">Reference proteome</keyword>
<dbReference type="EMBL" id="AB767244">
    <property type="protein sequence ID" value="BAM68857.1"/>
    <property type="molecule type" value="Genomic_DNA"/>
</dbReference>
<dbReference type="Pfam" id="PF22759">
    <property type="entry name" value="E217_GP41"/>
    <property type="match status" value="1"/>
</dbReference>
<dbReference type="Proteomes" id="UP000010365">
    <property type="component" value="Segment"/>
</dbReference>
<reference evidence="1 2" key="1">
    <citation type="journal article" date="2013" name="Genome Announc.">
        <title>Complete Genome Sequence of a Novel Myovirus Which Infects Atypical Strains of Edwardsiella tarda.</title>
        <authorList>
            <person name="Yasuike M."/>
            <person name="Sugaya E."/>
            <person name="Nakamura Y."/>
            <person name="Shigenobu Y."/>
            <person name="Kawato Y."/>
            <person name="Kai W."/>
            <person name="Nagai S."/>
            <person name="Fujiwara A."/>
            <person name="Sano M."/>
            <person name="Kobayashi T."/>
            <person name="Nakai T."/>
        </authorList>
    </citation>
    <scope>NUCLEOTIDE SEQUENCE [LARGE SCALE GENOMIC DNA]</scope>
</reference>
<protein>
    <recommendedName>
        <fullName evidence="3">Transglycosylase SLT domain-containing protein</fullName>
    </recommendedName>
</protein>
<dbReference type="InterPro" id="IPR023346">
    <property type="entry name" value="Lysozyme-like_dom_sf"/>
</dbReference>
<name>L0MXZ8_9CAUD</name>
<dbReference type="GeneID" id="14515966"/>
<evidence type="ECO:0000313" key="2">
    <source>
        <dbReference type="Proteomes" id="UP000010365"/>
    </source>
</evidence>
<proteinExistence type="predicted"/>
<dbReference type="SUPFAM" id="SSF53955">
    <property type="entry name" value="Lysozyme-like"/>
    <property type="match status" value="1"/>
</dbReference>
<organism evidence="1 2">
    <name type="scientific">Edwardsiella phage MSW-3</name>
    <dbReference type="NCBI Taxonomy" id="1264700"/>
    <lineage>
        <taxon>Viruses</taxon>
        <taxon>Duplodnaviria</taxon>
        <taxon>Heunggongvirae</taxon>
        <taxon>Uroviricota</taxon>
        <taxon>Caudoviricetes</taxon>
        <taxon>Yokohamavirus</taxon>
        <taxon>Yokohamavirus MSW3</taxon>
    </lineage>
</organism>
<accession>L0MXZ8</accession>
<dbReference type="Gene3D" id="1.10.530.10">
    <property type="match status" value="1"/>
</dbReference>
<evidence type="ECO:0008006" key="3">
    <source>
        <dbReference type="Google" id="ProtNLM"/>
    </source>
</evidence>
<dbReference type="RefSeq" id="YP_007348949.1">
    <property type="nucleotide sequence ID" value="NC_020082.1"/>
</dbReference>
<dbReference type="InterPro" id="IPR054496">
    <property type="entry name" value="E217_GP41"/>
</dbReference>
<dbReference type="KEGG" id="vg:14515966"/>